<keyword evidence="2" id="KW-0238">DNA-binding</keyword>
<accession>A0ABP9QPA1</accession>
<dbReference type="PANTHER" id="PTHR43537:SF45">
    <property type="entry name" value="GNTR FAMILY REGULATORY PROTEIN"/>
    <property type="match status" value="1"/>
</dbReference>
<dbReference type="SUPFAM" id="SSF48008">
    <property type="entry name" value="GntR ligand-binding domain-like"/>
    <property type="match status" value="1"/>
</dbReference>
<evidence type="ECO:0000256" key="3">
    <source>
        <dbReference type="ARBA" id="ARBA00023163"/>
    </source>
</evidence>
<feature type="domain" description="HTH gntR-type" evidence="5">
    <location>
        <begin position="10"/>
        <end position="77"/>
    </location>
</feature>
<dbReference type="Gene3D" id="1.20.120.530">
    <property type="entry name" value="GntR ligand-binding domain-like"/>
    <property type="match status" value="1"/>
</dbReference>
<dbReference type="InterPro" id="IPR008920">
    <property type="entry name" value="TF_FadR/GntR_C"/>
</dbReference>
<organism evidence="6 7">
    <name type="scientific">Pseudonocardia eucalypti</name>
    <dbReference type="NCBI Taxonomy" id="648755"/>
    <lineage>
        <taxon>Bacteria</taxon>
        <taxon>Bacillati</taxon>
        <taxon>Actinomycetota</taxon>
        <taxon>Actinomycetes</taxon>
        <taxon>Pseudonocardiales</taxon>
        <taxon>Pseudonocardiaceae</taxon>
        <taxon>Pseudonocardia</taxon>
    </lineage>
</organism>
<dbReference type="PANTHER" id="PTHR43537">
    <property type="entry name" value="TRANSCRIPTIONAL REGULATOR, GNTR FAMILY"/>
    <property type="match status" value="1"/>
</dbReference>
<keyword evidence="3" id="KW-0804">Transcription</keyword>
<feature type="region of interest" description="Disordered" evidence="4">
    <location>
        <begin position="203"/>
        <end position="227"/>
    </location>
</feature>
<proteinExistence type="predicted"/>
<evidence type="ECO:0000259" key="5">
    <source>
        <dbReference type="PROSITE" id="PS50949"/>
    </source>
</evidence>
<protein>
    <submittedName>
        <fullName evidence="6">GntR family transcriptional regulator</fullName>
    </submittedName>
</protein>
<dbReference type="RefSeq" id="WP_185062530.1">
    <property type="nucleotide sequence ID" value="NZ_BAABJP010000030.1"/>
</dbReference>
<evidence type="ECO:0000256" key="4">
    <source>
        <dbReference type="SAM" id="MobiDB-lite"/>
    </source>
</evidence>
<sequence>MDALQLVQTNSLAALVQREITELILTGEIGAGEWLNESALSERFGVSRAPVREAFRSLAELGLVRQLKNRGVFVREVTEEEADQIYELREVLDELIARKAAANATPEHLAALEGLLDDMDRAADAGDLVAYYPLNLRFHDQLAVYAANPKLTELYRRLMNELHLFRLRGLSGRGAMPTSRDEHRAILDAIRAGDPDAAGRLAREHVNASRRRRVSGPASPAGGPPPR</sequence>
<dbReference type="Pfam" id="PF00392">
    <property type="entry name" value="GntR"/>
    <property type="match status" value="1"/>
</dbReference>
<dbReference type="InterPro" id="IPR011711">
    <property type="entry name" value="GntR_C"/>
</dbReference>
<reference evidence="7" key="1">
    <citation type="journal article" date="2019" name="Int. J. Syst. Evol. Microbiol.">
        <title>The Global Catalogue of Microorganisms (GCM) 10K type strain sequencing project: providing services to taxonomists for standard genome sequencing and annotation.</title>
        <authorList>
            <consortium name="The Broad Institute Genomics Platform"/>
            <consortium name="The Broad Institute Genome Sequencing Center for Infectious Disease"/>
            <person name="Wu L."/>
            <person name="Ma J."/>
        </authorList>
    </citation>
    <scope>NUCLEOTIDE SEQUENCE [LARGE SCALE GENOMIC DNA]</scope>
    <source>
        <strain evidence="7">JCM 18303</strain>
    </source>
</reference>
<dbReference type="CDD" id="cd07377">
    <property type="entry name" value="WHTH_GntR"/>
    <property type="match status" value="1"/>
</dbReference>
<dbReference type="SMART" id="SM00895">
    <property type="entry name" value="FCD"/>
    <property type="match status" value="1"/>
</dbReference>
<evidence type="ECO:0000313" key="7">
    <source>
        <dbReference type="Proteomes" id="UP001428817"/>
    </source>
</evidence>
<dbReference type="PRINTS" id="PR00035">
    <property type="entry name" value="HTHGNTR"/>
</dbReference>
<dbReference type="InterPro" id="IPR036388">
    <property type="entry name" value="WH-like_DNA-bd_sf"/>
</dbReference>
<keyword evidence="1" id="KW-0805">Transcription regulation</keyword>
<dbReference type="Gene3D" id="1.10.10.10">
    <property type="entry name" value="Winged helix-like DNA-binding domain superfamily/Winged helix DNA-binding domain"/>
    <property type="match status" value="1"/>
</dbReference>
<keyword evidence="7" id="KW-1185">Reference proteome</keyword>
<dbReference type="Pfam" id="PF07729">
    <property type="entry name" value="FCD"/>
    <property type="match status" value="1"/>
</dbReference>
<gene>
    <name evidence="6" type="ORF">GCM10023321_54510</name>
</gene>
<dbReference type="SMART" id="SM00345">
    <property type="entry name" value="HTH_GNTR"/>
    <property type="match status" value="1"/>
</dbReference>
<dbReference type="Proteomes" id="UP001428817">
    <property type="component" value="Unassembled WGS sequence"/>
</dbReference>
<comment type="caution">
    <text evidence="6">The sequence shown here is derived from an EMBL/GenBank/DDBJ whole genome shotgun (WGS) entry which is preliminary data.</text>
</comment>
<dbReference type="EMBL" id="BAABJP010000030">
    <property type="protein sequence ID" value="GAA5165028.1"/>
    <property type="molecule type" value="Genomic_DNA"/>
</dbReference>
<dbReference type="SUPFAM" id="SSF46785">
    <property type="entry name" value="Winged helix' DNA-binding domain"/>
    <property type="match status" value="1"/>
</dbReference>
<evidence type="ECO:0000313" key="6">
    <source>
        <dbReference type="EMBL" id="GAA5165028.1"/>
    </source>
</evidence>
<name>A0ABP9QPA1_9PSEU</name>
<evidence type="ECO:0000256" key="2">
    <source>
        <dbReference type="ARBA" id="ARBA00023125"/>
    </source>
</evidence>
<evidence type="ECO:0000256" key="1">
    <source>
        <dbReference type="ARBA" id="ARBA00023015"/>
    </source>
</evidence>
<dbReference type="InterPro" id="IPR036390">
    <property type="entry name" value="WH_DNA-bd_sf"/>
</dbReference>
<dbReference type="PROSITE" id="PS50949">
    <property type="entry name" value="HTH_GNTR"/>
    <property type="match status" value="1"/>
</dbReference>
<dbReference type="InterPro" id="IPR000524">
    <property type="entry name" value="Tscrpt_reg_HTH_GntR"/>
</dbReference>